<dbReference type="PANTHER" id="PTHR45527">
    <property type="entry name" value="NONRIBOSOMAL PEPTIDE SYNTHETASE"/>
    <property type="match status" value="1"/>
</dbReference>
<dbReference type="InterPro" id="IPR010071">
    <property type="entry name" value="AA_adenyl_dom"/>
</dbReference>
<name>A0ABW7SLD9_9ACTN</name>
<feature type="region of interest" description="Disordered" evidence="4">
    <location>
        <begin position="127"/>
        <end position="148"/>
    </location>
</feature>
<dbReference type="Gene3D" id="3.40.50.12780">
    <property type="entry name" value="N-terminal domain of ligase-like"/>
    <property type="match status" value="1"/>
</dbReference>
<feature type="domain" description="Carrier" evidence="5">
    <location>
        <begin position="504"/>
        <end position="586"/>
    </location>
</feature>
<dbReference type="Gene3D" id="3.40.50.980">
    <property type="match status" value="2"/>
</dbReference>
<dbReference type="SUPFAM" id="SSF52777">
    <property type="entry name" value="CoA-dependent acyltransferases"/>
    <property type="match status" value="2"/>
</dbReference>
<dbReference type="Pfam" id="PF00501">
    <property type="entry name" value="AMP-binding"/>
    <property type="match status" value="2"/>
</dbReference>
<dbReference type="CDD" id="cd12117">
    <property type="entry name" value="A_NRPS_Srf_like"/>
    <property type="match status" value="1"/>
</dbReference>
<dbReference type="InterPro" id="IPR009081">
    <property type="entry name" value="PP-bd_ACP"/>
</dbReference>
<protein>
    <submittedName>
        <fullName evidence="6">Amino acid adenylation domain-containing protein</fullName>
    </submittedName>
</protein>
<evidence type="ECO:0000313" key="7">
    <source>
        <dbReference type="Proteomes" id="UP001611075"/>
    </source>
</evidence>
<sequence length="1708" mass="183397">MPGDSVLFHEAVLAHAARTPDAVAVESADRSLSYAELVTHAHGMARHLRRHGVGPDIPVGIALDRSIESVVAVLGVLLAGGAWVPLDPSYPAERLSYMLTDSGVELVVAETATMGRLPAGRVRRVDPAEAVADSGPAPDPLPQPPTGRHLAYSIYTSGSTGRPKGVLLSHGGLANLVRAQADAFGVGPGDRVLQFAPSSFDASVFETTMALATGATLVLADRAAIAPGPDLIATLRTRRISHLTLPPSVLAVLPDEALPDLAVLICAGEALAAPLVRRWAPGRRMYNAYGPTEATVWATVAQVYADGRRPSIGVPVAGVHVAVVDPDGRPVPDGEVGELVIGGAGVARGYHARPALTAERFVPDPAGPPGVRRYRSGDQVRRHPDGTLEYVGRVDHQIKLRGHRVEPDEVTAVLAGHPAVTDAIVVARGSGDGTRLVGYAASDHDPTGLRAYLAERLPAYLVPDVVVTLDALPLTVSGKIDRSALSEPDRASAGLADAVTVPRTGTEQLLAGFVADLLGHTSATDPVPADQRLGVHDDIFALGANSLMAGRLAARVRAELGGELPVGVIYRSPTVAAMAAALDDADDAERAPSPPPLRPADPDAVVPLSLPQERIWFLDQLDPGNRAYHAQATIRLRGLLDRTALRAALNEIIRRHDIFRTGFVAGPDGPEQRTAAHRPIDLPLVDLSAYDEPERGQRAEQTVAEYLREPFDLASPPLARWALIRYADDDHTLVHVEHHLVHDGWSFAVLIDELTALYGSYAAGREPNLPPVACRYRDFTLWQRGWMRGETLDRHLSHWTRELAGAPHELALPLDRARPLTQSFTGAALRIDLAGELCERLRAYSRRHGVTLYATMLAGFAALLSRYARQDDMIIGSGVANRRLAETERLIGMVVNTLPLRVDLSGRPGFTDLVRRVHTRAARAYEWADVPLDRLVEALDPVRDPSRNPLFQAMFSFHDSPMPRLSFAGLTGTVLERHNSTAKTDLNIVVLPRAEQHAGHGHRDDTAPITLIWEYATALFDASTMRRMTGHYIRLLDAAMTDPDQPVGRLPLLGAEEQDRIVHTYNRTAVAFPADRTVPDLFAEQVARRPHAPAVESAGQTLSYADLDARADRLARLLRRRGVRADTPVGVLFERGSDLITAFLGVLKAGGAYVPLDPGYPAQRLRWLLADSGARVVVTRADLAGVLPTDDVDVVTGDDPLAGPDDRLDAVPDSPAGPDGAAYVLYTSGSTGRPKGVAVTHRAILRLVCGTDFIRFGPRERIAQVADASFDAITFEVWGALLHGGTVCVIPRDTILSPGHLGDELRRGAITSMFLTSALFNEVMAHRPDSFATMTNLLVGGDALNPVRIRQLLRGPHAPARLLNGYGPTETTTFAVVHHITDLPDEATSVPIGRPIANTTAYVLDDELRPVPEGVPGQLYLGGPGLARGYAGRPALTAQRFVPDPFGADGSRLYDTGDVVRWRTGGVLEFLGRVDSQVKISGFRIEPGEVENTLLDHPAVAGTAVVVDSRAGRRLVAYVVPAAGRAEPSATDLRAWLAERLPPYLVPAAYVSLAALPLTEHGKLDRAALPAAEVERISLRVAFRPPRTDTERTVAAICADLIGLDQVGLDDDFFALGGHSLLAMRLVARVNETFGTDVALARFLRTPTVAELVAALDTRTPDGDAAGPGAIAAGDWHRMEDLLLHVDQLTPEQVDQLLHDFADNEADR</sequence>
<comment type="caution">
    <text evidence="6">The sequence shown here is derived from an EMBL/GenBank/DDBJ whole genome shotgun (WGS) entry which is preliminary data.</text>
</comment>
<dbReference type="InterPro" id="IPR000873">
    <property type="entry name" value="AMP-dep_synth/lig_dom"/>
</dbReference>
<dbReference type="EMBL" id="JBIRPU010000011">
    <property type="protein sequence ID" value="MFI0794504.1"/>
    <property type="molecule type" value="Genomic_DNA"/>
</dbReference>
<dbReference type="InterPro" id="IPR006162">
    <property type="entry name" value="Ppantetheine_attach_site"/>
</dbReference>
<dbReference type="InterPro" id="IPR001242">
    <property type="entry name" value="Condensation_dom"/>
</dbReference>
<dbReference type="SMART" id="SM00823">
    <property type="entry name" value="PKS_PP"/>
    <property type="match status" value="2"/>
</dbReference>
<dbReference type="Proteomes" id="UP001611075">
    <property type="component" value="Unassembled WGS sequence"/>
</dbReference>
<dbReference type="SUPFAM" id="SSF56801">
    <property type="entry name" value="Acetyl-CoA synthetase-like"/>
    <property type="match status" value="2"/>
</dbReference>
<proteinExistence type="predicted"/>
<dbReference type="Gene3D" id="1.10.1200.10">
    <property type="entry name" value="ACP-like"/>
    <property type="match status" value="1"/>
</dbReference>
<dbReference type="Gene3D" id="3.40.50.1820">
    <property type="entry name" value="alpha/beta hydrolase"/>
    <property type="match status" value="1"/>
</dbReference>
<dbReference type="Gene3D" id="2.30.38.10">
    <property type="entry name" value="Luciferase, Domain 3"/>
    <property type="match status" value="1"/>
</dbReference>
<dbReference type="NCBIfam" id="NF003417">
    <property type="entry name" value="PRK04813.1"/>
    <property type="match status" value="2"/>
</dbReference>
<dbReference type="InterPro" id="IPR020806">
    <property type="entry name" value="PKS_PP-bd"/>
</dbReference>
<dbReference type="PROSITE" id="PS50075">
    <property type="entry name" value="CARRIER"/>
    <property type="match status" value="2"/>
</dbReference>
<evidence type="ECO:0000256" key="1">
    <source>
        <dbReference type="ARBA" id="ARBA00001957"/>
    </source>
</evidence>
<evidence type="ECO:0000256" key="2">
    <source>
        <dbReference type="ARBA" id="ARBA00022450"/>
    </source>
</evidence>
<dbReference type="Pfam" id="PF00550">
    <property type="entry name" value="PP-binding"/>
    <property type="match status" value="2"/>
</dbReference>
<dbReference type="CDD" id="cd19531">
    <property type="entry name" value="LCL_NRPS-like"/>
    <property type="match status" value="1"/>
</dbReference>
<keyword evidence="2" id="KW-0596">Phosphopantetheine</keyword>
<dbReference type="PANTHER" id="PTHR45527:SF1">
    <property type="entry name" value="FATTY ACID SYNTHASE"/>
    <property type="match status" value="1"/>
</dbReference>
<dbReference type="Gene3D" id="3.30.559.10">
    <property type="entry name" value="Chloramphenicol acetyltransferase-like domain"/>
    <property type="match status" value="1"/>
</dbReference>
<evidence type="ECO:0000259" key="5">
    <source>
        <dbReference type="PROSITE" id="PS50075"/>
    </source>
</evidence>
<feature type="domain" description="Carrier" evidence="5">
    <location>
        <begin position="1585"/>
        <end position="1660"/>
    </location>
</feature>
<comment type="cofactor">
    <cofactor evidence="1">
        <name>pantetheine 4'-phosphate</name>
        <dbReference type="ChEBI" id="CHEBI:47942"/>
    </cofactor>
</comment>
<dbReference type="PROSITE" id="PS00455">
    <property type="entry name" value="AMP_BINDING"/>
    <property type="match status" value="1"/>
</dbReference>
<dbReference type="InterPro" id="IPR045851">
    <property type="entry name" value="AMP-bd_C_sf"/>
</dbReference>
<dbReference type="InterPro" id="IPR042099">
    <property type="entry name" value="ANL_N_sf"/>
</dbReference>
<dbReference type="SUPFAM" id="SSF47336">
    <property type="entry name" value="ACP-like"/>
    <property type="match status" value="2"/>
</dbReference>
<reference evidence="6 7" key="1">
    <citation type="submission" date="2024-10" db="EMBL/GenBank/DDBJ databases">
        <title>The Natural Products Discovery Center: Release of the First 8490 Sequenced Strains for Exploring Actinobacteria Biosynthetic Diversity.</title>
        <authorList>
            <person name="Kalkreuter E."/>
            <person name="Kautsar S.A."/>
            <person name="Yang D."/>
            <person name="Bader C.D."/>
            <person name="Teijaro C.N."/>
            <person name="Fluegel L."/>
            <person name="Davis C.M."/>
            <person name="Simpson J.R."/>
            <person name="Lauterbach L."/>
            <person name="Steele A.D."/>
            <person name="Gui C."/>
            <person name="Meng S."/>
            <person name="Li G."/>
            <person name="Viehrig K."/>
            <person name="Ye F."/>
            <person name="Su P."/>
            <person name="Kiefer A.F."/>
            <person name="Nichols A."/>
            <person name="Cepeda A.J."/>
            <person name="Yan W."/>
            <person name="Fan B."/>
            <person name="Jiang Y."/>
            <person name="Adhikari A."/>
            <person name="Zheng C.-J."/>
            <person name="Schuster L."/>
            <person name="Cowan T.M."/>
            <person name="Smanski M.J."/>
            <person name="Chevrette M.G."/>
            <person name="De Carvalho L.P.S."/>
            <person name="Shen B."/>
        </authorList>
    </citation>
    <scope>NUCLEOTIDE SEQUENCE [LARGE SCALE GENOMIC DNA]</scope>
    <source>
        <strain evidence="6 7">NPDC021253</strain>
    </source>
</reference>
<keyword evidence="7" id="KW-1185">Reference proteome</keyword>
<accession>A0ABW7SLD9</accession>
<dbReference type="Gene3D" id="3.30.559.30">
    <property type="entry name" value="Nonribosomal peptide synthetase, condensation domain"/>
    <property type="match status" value="1"/>
</dbReference>
<dbReference type="RefSeq" id="WP_396680880.1">
    <property type="nucleotide sequence ID" value="NZ_JBIRPU010000011.1"/>
</dbReference>
<evidence type="ECO:0000256" key="3">
    <source>
        <dbReference type="ARBA" id="ARBA00022553"/>
    </source>
</evidence>
<dbReference type="PROSITE" id="PS00012">
    <property type="entry name" value="PHOSPHOPANTETHEINE"/>
    <property type="match status" value="1"/>
</dbReference>
<dbReference type="InterPro" id="IPR036736">
    <property type="entry name" value="ACP-like_sf"/>
</dbReference>
<dbReference type="InterPro" id="IPR020845">
    <property type="entry name" value="AMP-binding_CS"/>
</dbReference>
<evidence type="ECO:0000313" key="6">
    <source>
        <dbReference type="EMBL" id="MFI0794504.1"/>
    </source>
</evidence>
<gene>
    <name evidence="6" type="ORF">ACH4OY_17735</name>
</gene>
<dbReference type="Gene3D" id="3.30.300.30">
    <property type="match status" value="2"/>
</dbReference>
<dbReference type="InterPro" id="IPR023213">
    <property type="entry name" value="CAT-like_dom_sf"/>
</dbReference>
<evidence type="ECO:0000256" key="4">
    <source>
        <dbReference type="SAM" id="MobiDB-lite"/>
    </source>
</evidence>
<dbReference type="InterPro" id="IPR025110">
    <property type="entry name" value="AMP-bd_C"/>
</dbReference>
<dbReference type="NCBIfam" id="TIGR01733">
    <property type="entry name" value="AA-adenyl-dom"/>
    <property type="match status" value="2"/>
</dbReference>
<dbReference type="Pfam" id="PF00668">
    <property type="entry name" value="Condensation"/>
    <property type="match status" value="1"/>
</dbReference>
<dbReference type="Pfam" id="PF13193">
    <property type="entry name" value="AMP-binding_C"/>
    <property type="match status" value="2"/>
</dbReference>
<organism evidence="6 7">
    <name type="scientific">Micromonospora rubida</name>
    <dbReference type="NCBI Taxonomy" id="2697657"/>
    <lineage>
        <taxon>Bacteria</taxon>
        <taxon>Bacillati</taxon>
        <taxon>Actinomycetota</taxon>
        <taxon>Actinomycetes</taxon>
        <taxon>Micromonosporales</taxon>
        <taxon>Micromonosporaceae</taxon>
        <taxon>Micromonospora</taxon>
    </lineage>
</organism>
<dbReference type="InterPro" id="IPR029058">
    <property type="entry name" value="AB_hydrolase_fold"/>
</dbReference>
<keyword evidence="3" id="KW-0597">Phosphoprotein</keyword>